<dbReference type="Proteomes" id="UP000509346">
    <property type="component" value="Chromosome"/>
</dbReference>
<protein>
    <submittedName>
        <fullName evidence="2">Uncharacterized protein</fullName>
    </submittedName>
</protein>
<feature type="region of interest" description="Disordered" evidence="1">
    <location>
        <begin position="83"/>
        <end position="109"/>
    </location>
</feature>
<gene>
    <name evidence="2" type="ORF">HZS54_12150</name>
</gene>
<evidence type="ECO:0000256" key="1">
    <source>
        <dbReference type="SAM" id="MobiDB-lite"/>
    </source>
</evidence>
<dbReference type="EMBL" id="CP058909">
    <property type="protein sequence ID" value="QLH82319.1"/>
    <property type="molecule type" value="Genomic_DNA"/>
</dbReference>
<dbReference type="RefSeq" id="WP_179922787.1">
    <property type="nucleotide sequence ID" value="NZ_CP058909.1"/>
</dbReference>
<evidence type="ECO:0000313" key="3">
    <source>
        <dbReference type="Proteomes" id="UP000509346"/>
    </source>
</evidence>
<evidence type="ECO:0000313" key="2">
    <source>
        <dbReference type="EMBL" id="QLH82319.1"/>
    </source>
</evidence>
<organism evidence="2 3">
    <name type="scientific">Halosimplex pelagicum</name>
    <dbReference type="NCBI Taxonomy" id="869886"/>
    <lineage>
        <taxon>Archaea</taxon>
        <taxon>Methanobacteriati</taxon>
        <taxon>Methanobacteriota</taxon>
        <taxon>Stenosarchaea group</taxon>
        <taxon>Halobacteria</taxon>
        <taxon>Halobacteriales</taxon>
        <taxon>Haloarculaceae</taxon>
        <taxon>Halosimplex</taxon>
    </lineage>
</organism>
<dbReference type="KEGG" id="hpel:HZS54_12150"/>
<dbReference type="GeneID" id="56083353"/>
<dbReference type="AlphaFoldDB" id="A0A7D5PF39"/>
<accession>A0A7D5PF39</accession>
<keyword evidence="3" id="KW-1185">Reference proteome</keyword>
<feature type="compositionally biased region" description="Basic and acidic residues" evidence="1">
    <location>
        <begin position="83"/>
        <end position="95"/>
    </location>
</feature>
<reference evidence="2 3" key="1">
    <citation type="submission" date="2020-07" db="EMBL/GenBank/DDBJ databases">
        <title>Halosimplex litoreum sp. nov. and Halosimplex rubrum sp. nov., isolated from different salt environments.</title>
        <authorList>
            <person name="Cui H."/>
        </authorList>
    </citation>
    <scope>NUCLEOTIDE SEQUENCE [LARGE SCALE GENOMIC DNA]</scope>
    <source>
        <strain evidence="2 3">R2</strain>
    </source>
</reference>
<sequence>MDSDILQTIKDAGEKPAHQLQRQHRIGQVRPDEDFDTALEEVQHHLLEILKLTGTEIFDDEAQWHTYQNVIAALLLTDREQGDDESRSLKEHGIEKVAPGNYNPLGELDELDDPTVEQLADRYKAEEVIDGDWQENPSMSLQQALGGALLNLTMGRFPAQRTVELHLVRAMIFVDKHYTVETILEVNEVTRSYTGRHGEDVEYDTEEMAFKQRRDIDPGIFNNV</sequence>
<name>A0A7D5PF39_9EURY</name>
<proteinExistence type="predicted"/>